<sequence length="315" mass="36677">MLQSIIRFIINRFSLHNQQLVDSSTIRPLFVGLQGCQGIGKTTITENISKKLRNDPYNLNVLTISLDDLYLTRSSQIELEINRPNNDLLKGRGLAGTHDLPKMIELFKSLETINQMTIPRIIKIPKYDKSAYNGLGDREKELKIYEFNNKLDIIILEGWMTGFEPISTNQLKQKYEESNQDFNKSINYVKGQKFDNLSQINNLLIPYQNEIWNKLDLLIKFKPSDLNYVYPWRLEQEETMKSKNGGKGMTEEEVKSFISRYMTSYELYNDNFSIRTNPSITNSFNVIEITLNQFREPIKIMSSNDIELTNSFLPD</sequence>
<proteinExistence type="predicted"/>
<evidence type="ECO:0000313" key="1">
    <source>
        <dbReference type="EMBL" id="KAG0147892.1"/>
    </source>
</evidence>
<name>A0A9P6TD13_9BASI</name>
<comment type="caution">
    <text evidence="1">The sequence shown here is derived from an EMBL/GenBank/DDBJ whole genome shotgun (WGS) entry which is preliminary data.</text>
</comment>
<gene>
    <name evidence="1" type="ORF">CROQUDRAFT_42095</name>
</gene>
<evidence type="ECO:0000313" key="2">
    <source>
        <dbReference type="Proteomes" id="UP000886653"/>
    </source>
</evidence>
<dbReference type="AlphaFoldDB" id="A0A9P6TD13"/>
<dbReference type="SUPFAM" id="SSF52540">
    <property type="entry name" value="P-loop containing nucleoside triphosphate hydrolases"/>
    <property type="match status" value="1"/>
</dbReference>
<organism evidence="1 2">
    <name type="scientific">Cronartium quercuum f. sp. fusiforme G11</name>
    <dbReference type="NCBI Taxonomy" id="708437"/>
    <lineage>
        <taxon>Eukaryota</taxon>
        <taxon>Fungi</taxon>
        <taxon>Dikarya</taxon>
        <taxon>Basidiomycota</taxon>
        <taxon>Pucciniomycotina</taxon>
        <taxon>Pucciniomycetes</taxon>
        <taxon>Pucciniales</taxon>
        <taxon>Coleosporiaceae</taxon>
        <taxon>Cronartium</taxon>
    </lineage>
</organism>
<dbReference type="PANTHER" id="PTHR10285">
    <property type="entry name" value="URIDINE KINASE"/>
    <property type="match status" value="1"/>
</dbReference>
<dbReference type="EMBL" id="MU167242">
    <property type="protein sequence ID" value="KAG0147892.1"/>
    <property type="molecule type" value="Genomic_DNA"/>
</dbReference>
<dbReference type="Proteomes" id="UP000886653">
    <property type="component" value="Unassembled WGS sequence"/>
</dbReference>
<reference evidence="1" key="1">
    <citation type="submission" date="2013-11" db="EMBL/GenBank/DDBJ databases">
        <title>Genome sequence of the fusiform rust pathogen reveals effectors for host alternation and coevolution with pine.</title>
        <authorList>
            <consortium name="DOE Joint Genome Institute"/>
            <person name="Smith K."/>
            <person name="Pendleton A."/>
            <person name="Kubisiak T."/>
            <person name="Anderson C."/>
            <person name="Salamov A."/>
            <person name="Aerts A."/>
            <person name="Riley R."/>
            <person name="Clum A."/>
            <person name="Lindquist E."/>
            <person name="Ence D."/>
            <person name="Campbell M."/>
            <person name="Kronenberg Z."/>
            <person name="Feau N."/>
            <person name="Dhillon B."/>
            <person name="Hamelin R."/>
            <person name="Burleigh J."/>
            <person name="Smith J."/>
            <person name="Yandell M."/>
            <person name="Nelson C."/>
            <person name="Grigoriev I."/>
            <person name="Davis J."/>
        </authorList>
    </citation>
    <scope>NUCLEOTIDE SEQUENCE</scope>
    <source>
        <strain evidence="1">G11</strain>
    </source>
</reference>
<keyword evidence="2" id="KW-1185">Reference proteome</keyword>
<dbReference type="Gene3D" id="3.40.50.300">
    <property type="entry name" value="P-loop containing nucleotide triphosphate hydrolases"/>
    <property type="match status" value="1"/>
</dbReference>
<dbReference type="InterPro" id="IPR027417">
    <property type="entry name" value="P-loop_NTPase"/>
</dbReference>
<protein>
    <recommendedName>
        <fullName evidence="3">P-loop containing nucleoside triphosphate hydrolase protein</fullName>
    </recommendedName>
</protein>
<evidence type="ECO:0008006" key="3">
    <source>
        <dbReference type="Google" id="ProtNLM"/>
    </source>
</evidence>
<accession>A0A9P6TD13</accession>
<dbReference type="OrthoDB" id="347435at2759"/>